<evidence type="ECO:0000313" key="1">
    <source>
        <dbReference type="EMBL" id="XDJ15233.1"/>
    </source>
</evidence>
<reference evidence="1" key="1">
    <citation type="submission" date="2024-07" db="EMBL/GenBank/DDBJ databases">
        <authorList>
            <person name="Bringhurst R.M."/>
            <person name="Homer T.E."/>
        </authorList>
    </citation>
    <scope>NUCLEOTIDE SEQUENCE</scope>
</reference>
<sequence length="40" mass="4403">MAEVLINYRKAKLARERAEKAGIKPGVGVIVTPKDVRPDI</sequence>
<organism evidence="1">
    <name type="scientific">Pseudomonas phage HRDY3</name>
    <dbReference type="NCBI Taxonomy" id="3236930"/>
    <lineage>
        <taxon>Viruses</taxon>
    </lineage>
</organism>
<protein>
    <submittedName>
        <fullName evidence="1">Uncharacterized protein</fullName>
    </submittedName>
</protein>
<dbReference type="EMBL" id="PQ015379">
    <property type="protein sequence ID" value="XDJ15233.1"/>
    <property type="molecule type" value="Genomic_DNA"/>
</dbReference>
<proteinExistence type="predicted"/>
<accession>A0AB39CE92</accession>
<name>A0AB39CE92_9VIRU</name>